<evidence type="ECO:0000256" key="1">
    <source>
        <dbReference type="ARBA" id="ARBA00010617"/>
    </source>
</evidence>
<evidence type="ECO:0000256" key="4">
    <source>
        <dbReference type="ARBA" id="ARBA00023002"/>
    </source>
</evidence>
<keyword evidence="2 7" id="KW-0349">Heme</keyword>
<evidence type="ECO:0000256" key="6">
    <source>
        <dbReference type="ARBA" id="ARBA00023033"/>
    </source>
</evidence>
<dbReference type="EMBL" id="BMXA01000009">
    <property type="protein sequence ID" value="GHA20641.1"/>
    <property type="molecule type" value="Genomic_DNA"/>
</dbReference>
<organism evidence="8 9">
    <name type="scientific">Arenicella chitinivorans</name>
    <dbReference type="NCBI Taxonomy" id="1329800"/>
    <lineage>
        <taxon>Bacteria</taxon>
        <taxon>Pseudomonadati</taxon>
        <taxon>Pseudomonadota</taxon>
        <taxon>Gammaproteobacteria</taxon>
        <taxon>Arenicellales</taxon>
        <taxon>Arenicellaceae</taxon>
        <taxon>Arenicella</taxon>
    </lineage>
</organism>
<dbReference type="RefSeq" id="WP_189402837.1">
    <property type="nucleotide sequence ID" value="NZ_BMXA01000009.1"/>
</dbReference>
<accession>A0A918S2F6</accession>
<dbReference type="InterPro" id="IPR036396">
    <property type="entry name" value="Cyt_P450_sf"/>
</dbReference>
<proteinExistence type="inferred from homology"/>
<keyword evidence="9" id="KW-1185">Reference proteome</keyword>
<evidence type="ECO:0000256" key="2">
    <source>
        <dbReference type="ARBA" id="ARBA00022617"/>
    </source>
</evidence>
<dbReference type="Pfam" id="PF00067">
    <property type="entry name" value="p450"/>
    <property type="match status" value="1"/>
</dbReference>
<dbReference type="GO" id="GO:0020037">
    <property type="term" value="F:heme binding"/>
    <property type="evidence" value="ECO:0007669"/>
    <property type="project" value="InterPro"/>
</dbReference>
<evidence type="ECO:0000256" key="3">
    <source>
        <dbReference type="ARBA" id="ARBA00022723"/>
    </source>
</evidence>
<dbReference type="Gene3D" id="1.10.630.10">
    <property type="entry name" value="Cytochrome P450"/>
    <property type="match status" value="1"/>
</dbReference>
<dbReference type="GO" id="GO:0036199">
    <property type="term" value="F:cholest-4-en-3-one 26-monooxygenase activity"/>
    <property type="evidence" value="ECO:0007669"/>
    <property type="project" value="TreeGrafter"/>
</dbReference>
<comment type="caution">
    <text evidence="8">The sequence shown here is derived from an EMBL/GenBank/DDBJ whole genome shotgun (WGS) entry which is preliminary data.</text>
</comment>
<dbReference type="PANTHER" id="PTHR46696:SF4">
    <property type="entry name" value="BIOTIN BIOSYNTHESIS CYTOCHROME P450"/>
    <property type="match status" value="1"/>
</dbReference>
<dbReference type="AlphaFoldDB" id="A0A918S2F6"/>
<dbReference type="InterPro" id="IPR001128">
    <property type="entry name" value="Cyt_P450"/>
</dbReference>
<dbReference type="PANTHER" id="PTHR46696">
    <property type="entry name" value="P450, PUTATIVE (EUROFUNG)-RELATED"/>
    <property type="match status" value="1"/>
</dbReference>
<name>A0A918S2F6_9GAMM</name>
<dbReference type="GO" id="GO:0005506">
    <property type="term" value="F:iron ion binding"/>
    <property type="evidence" value="ECO:0007669"/>
    <property type="project" value="InterPro"/>
</dbReference>
<reference evidence="8" key="2">
    <citation type="submission" date="2020-09" db="EMBL/GenBank/DDBJ databases">
        <authorList>
            <person name="Sun Q."/>
            <person name="Kim S."/>
        </authorList>
    </citation>
    <scope>NUCLEOTIDE SEQUENCE</scope>
    <source>
        <strain evidence="8">KCTC 12711</strain>
    </source>
</reference>
<dbReference type="GO" id="GO:0008395">
    <property type="term" value="F:steroid hydroxylase activity"/>
    <property type="evidence" value="ECO:0007669"/>
    <property type="project" value="TreeGrafter"/>
</dbReference>
<protein>
    <submittedName>
        <fullName evidence="8">Biotin biosynthesis cytochrome P450</fullName>
    </submittedName>
</protein>
<gene>
    <name evidence="8" type="primary">bioI</name>
    <name evidence="8" type="ORF">GCM10008090_33190</name>
</gene>
<dbReference type="InterPro" id="IPR017972">
    <property type="entry name" value="Cyt_P450_CS"/>
</dbReference>
<comment type="similarity">
    <text evidence="1 7">Belongs to the cytochrome P450 family.</text>
</comment>
<sequence length="415" mass="46647">MQRINDDNSVQEIDVQGLLSPEVIANPYPYYAKLREQPPQFGLKDFPPGTVPDQDQPHPAWALVKYQDVALAASDHESFSSRDPMQEASSAPTLMLVNHDRPRHTELRGIAQQAFTPKRIEQSLAGWVKETVVKMIADLPSGEIDFMTSFAPDLPARLMTRLIGTPEEDYVSLRRWSNAFMVTSDFTIEERNQCNQEIAAYYTDAVNQRYTDIEAGLETPDDLMTAFIKAEHEGSKLTREEVVRFCLTLVVAGAETTGYLLGNIVCTLAQEPEFFDLLKQDRHLIRPFIEESLRRDGPPQRLFRVAVKDTDIGGVTIKQGDWVALFYAAANRDPSVFEEPDRFVIGRSNINKQLTFGRGIHHCMGARIARLEAETMINCLLDSCSRIDLGSRPMVRQTGGLLNYGLDSCPVILVP</sequence>
<dbReference type="PROSITE" id="PS00086">
    <property type="entry name" value="CYTOCHROME_P450"/>
    <property type="match status" value="1"/>
</dbReference>
<dbReference type="SUPFAM" id="SSF48264">
    <property type="entry name" value="Cytochrome P450"/>
    <property type="match status" value="1"/>
</dbReference>
<evidence type="ECO:0000256" key="5">
    <source>
        <dbReference type="ARBA" id="ARBA00023004"/>
    </source>
</evidence>
<reference evidence="8" key="1">
    <citation type="journal article" date="2014" name="Int. J. Syst. Evol. Microbiol.">
        <title>Complete genome sequence of Corynebacterium casei LMG S-19264T (=DSM 44701T), isolated from a smear-ripened cheese.</title>
        <authorList>
            <consortium name="US DOE Joint Genome Institute (JGI-PGF)"/>
            <person name="Walter F."/>
            <person name="Albersmeier A."/>
            <person name="Kalinowski J."/>
            <person name="Ruckert C."/>
        </authorList>
    </citation>
    <scope>NUCLEOTIDE SEQUENCE</scope>
    <source>
        <strain evidence="8">KCTC 12711</strain>
    </source>
</reference>
<dbReference type="PRINTS" id="PR00359">
    <property type="entry name" value="BP450"/>
</dbReference>
<keyword evidence="3 7" id="KW-0479">Metal-binding</keyword>
<dbReference type="FunFam" id="1.10.630.10:FF:000018">
    <property type="entry name" value="Cytochrome P450 monooxygenase"/>
    <property type="match status" value="1"/>
</dbReference>
<dbReference type="InterPro" id="IPR002397">
    <property type="entry name" value="Cyt_P450_B"/>
</dbReference>
<evidence type="ECO:0000313" key="8">
    <source>
        <dbReference type="EMBL" id="GHA20641.1"/>
    </source>
</evidence>
<keyword evidence="4 7" id="KW-0560">Oxidoreductase</keyword>
<keyword evidence="5 7" id="KW-0408">Iron</keyword>
<dbReference type="GO" id="GO:0006707">
    <property type="term" value="P:cholesterol catabolic process"/>
    <property type="evidence" value="ECO:0007669"/>
    <property type="project" value="TreeGrafter"/>
</dbReference>
<dbReference type="Proteomes" id="UP000614811">
    <property type="component" value="Unassembled WGS sequence"/>
</dbReference>
<evidence type="ECO:0000313" key="9">
    <source>
        <dbReference type="Proteomes" id="UP000614811"/>
    </source>
</evidence>
<keyword evidence="6 7" id="KW-0503">Monooxygenase</keyword>
<evidence type="ECO:0000256" key="7">
    <source>
        <dbReference type="RuleBase" id="RU000461"/>
    </source>
</evidence>